<keyword evidence="2" id="KW-0496">Mitochondrion</keyword>
<comment type="caution">
    <text evidence="5">The sequence shown here is derived from an EMBL/GenBank/DDBJ whole genome shotgun (WGS) entry which is preliminary data.</text>
</comment>
<dbReference type="PANTHER" id="PTHR31601:SF2">
    <property type="entry name" value="ALPHA-KETOGLUTARATE DEHYDROGENASE COMPONENT 4"/>
    <property type="match status" value="1"/>
</dbReference>
<dbReference type="InterPro" id="IPR020373">
    <property type="entry name" value="Kgd4/YMR-31"/>
</dbReference>
<organism evidence="5 6">
    <name type="scientific">Trichoglossum hirsutum</name>
    <dbReference type="NCBI Taxonomy" id="265104"/>
    <lineage>
        <taxon>Eukaryota</taxon>
        <taxon>Fungi</taxon>
        <taxon>Dikarya</taxon>
        <taxon>Ascomycota</taxon>
        <taxon>Pezizomycotina</taxon>
        <taxon>Geoglossomycetes</taxon>
        <taxon>Geoglossales</taxon>
        <taxon>Geoglossaceae</taxon>
        <taxon>Trichoglossum</taxon>
    </lineage>
</organism>
<protein>
    <submittedName>
        <fullName evidence="5">Uncharacterized protein</fullName>
    </submittedName>
</protein>
<comment type="similarity">
    <text evidence="3">Belongs to the alpha-ketoglutarate dehydrogenase component 4 family.</text>
</comment>
<feature type="compositionally biased region" description="Polar residues" evidence="4">
    <location>
        <begin position="61"/>
        <end position="76"/>
    </location>
</feature>
<gene>
    <name evidence="5" type="ORF">GP486_006504</name>
</gene>
<evidence type="ECO:0000256" key="3">
    <source>
        <dbReference type="ARBA" id="ARBA00043970"/>
    </source>
</evidence>
<sequence length="131" mass="14331">MNTTKVLRQVAAAQTATQHRLPMIKFIGKRTASESTDHTPQTHPASPSQILPDSFAAYRENAQQHGPLNHRSSISMTGGAVGSKSGQSLGPVEPPRGQYFDRDELPEKFRRKPWTQAEIDAVQTGGASFFT</sequence>
<name>A0A9P8IH66_9PEZI</name>
<dbReference type="GO" id="GO:0004591">
    <property type="term" value="F:oxoglutarate dehydrogenase (succinyl-transferring) activity"/>
    <property type="evidence" value="ECO:0007669"/>
    <property type="project" value="TreeGrafter"/>
</dbReference>
<dbReference type="PANTHER" id="PTHR31601">
    <property type="entry name" value="28S RIBOSOMAL PROTEIN S36, MITOCHONDRIAL"/>
    <property type="match status" value="1"/>
</dbReference>
<proteinExistence type="inferred from homology"/>
<dbReference type="EMBL" id="JAGHQM010001481">
    <property type="protein sequence ID" value="KAH0553424.1"/>
    <property type="molecule type" value="Genomic_DNA"/>
</dbReference>
<dbReference type="GO" id="GO:0006103">
    <property type="term" value="P:2-oxoglutarate metabolic process"/>
    <property type="evidence" value="ECO:0007669"/>
    <property type="project" value="InterPro"/>
</dbReference>
<evidence type="ECO:0000256" key="1">
    <source>
        <dbReference type="ARBA" id="ARBA00004173"/>
    </source>
</evidence>
<dbReference type="AlphaFoldDB" id="A0A9P8IH66"/>
<feature type="region of interest" description="Disordered" evidence="4">
    <location>
        <begin position="28"/>
        <end position="102"/>
    </location>
</feature>
<dbReference type="Proteomes" id="UP000750711">
    <property type="component" value="Unassembled WGS sequence"/>
</dbReference>
<comment type="subcellular location">
    <subcellularLocation>
        <location evidence="1">Mitochondrion</location>
    </subcellularLocation>
</comment>
<reference evidence="5" key="1">
    <citation type="submission" date="2021-03" db="EMBL/GenBank/DDBJ databases">
        <title>Comparative genomics and phylogenomic investigation of the class Geoglossomycetes provide insights into ecological specialization and systematics.</title>
        <authorList>
            <person name="Melie T."/>
            <person name="Pirro S."/>
            <person name="Miller A.N."/>
            <person name="Quandt A."/>
        </authorList>
    </citation>
    <scope>NUCLEOTIDE SEQUENCE</scope>
    <source>
        <strain evidence="5">CAQ_001_2017</strain>
    </source>
</reference>
<evidence type="ECO:0000313" key="6">
    <source>
        <dbReference type="Proteomes" id="UP000750711"/>
    </source>
</evidence>
<evidence type="ECO:0000313" key="5">
    <source>
        <dbReference type="EMBL" id="KAH0553424.1"/>
    </source>
</evidence>
<dbReference type="Pfam" id="PF10937">
    <property type="entry name" value="Kgd4-YMR31"/>
    <property type="match status" value="1"/>
</dbReference>
<keyword evidence="6" id="KW-1185">Reference proteome</keyword>
<evidence type="ECO:0000256" key="4">
    <source>
        <dbReference type="SAM" id="MobiDB-lite"/>
    </source>
</evidence>
<evidence type="ECO:0000256" key="2">
    <source>
        <dbReference type="ARBA" id="ARBA00023128"/>
    </source>
</evidence>
<accession>A0A9P8IH66</accession>
<feature type="compositionally biased region" description="Polar residues" evidence="4">
    <location>
        <begin position="38"/>
        <end position="51"/>
    </location>
</feature>
<dbReference type="GO" id="GO:0005739">
    <property type="term" value="C:mitochondrion"/>
    <property type="evidence" value="ECO:0007669"/>
    <property type="project" value="UniProtKB-SubCell"/>
</dbReference>